<dbReference type="EMBL" id="PCQL01000019">
    <property type="protein sequence ID" value="PRC15410.1"/>
    <property type="molecule type" value="Genomic_DNA"/>
</dbReference>
<dbReference type="GO" id="GO:0005737">
    <property type="term" value="C:cytoplasm"/>
    <property type="evidence" value="ECO:0007669"/>
    <property type="project" value="TreeGrafter"/>
</dbReference>
<reference evidence="2 3" key="1">
    <citation type="submission" date="2017-09" db="EMBL/GenBank/DDBJ databases">
        <title>Genomic, metabolic, and phenotypic characteristics of bacterial isolates from the natural microbiome of the model nematode Caenorhabditis elegans.</title>
        <authorList>
            <person name="Zimmermann J."/>
            <person name="Obeng N."/>
            <person name="Yang W."/>
            <person name="Obeng O."/>
            <person name="Kissoyan K."/>
            <person name="Pees B."/>
            <person name="Dirksen P."/>
            <person name="Hoppner M."/>
            <person name="Franke A."/>
            <person name="Rosenstiel P."/>
            <person name="Leippe M."/>
            <person name="Dierking K."/>
            <person name="Kaleta C."/>
            <person name="Schulenburg H."/>
        </authorList>
    </citation>
    <scope>NUCLEOTIDE SEQUENCE [LARGE SCALE GENOMIC DNA]</scope>
    <source>
        <strain evidence="2 3">MYb117</strain>
    </source>
</reference>
<dbReference type="AlphaFoldDB" id="A0A2S9EJB7"/>
<dbReference type="GO" id="GO:0016740">
    <property type="term" value="F:transferase activity"/>
    <property type="evidence" value="ECO:0007669"/>
    <property type="project" value="UniProtKB-KW"/>
</dbReference>
<organism evidence="2 3">
    <name type="scientific">Pseudomonas poae</name>
    <dbReference type="NCBI Taxonomy" id="200451"/>
    <lineage>
        <taxon>Bacteria</taxon>
        <taxon>Pseudomonadati</taxon>
        <taxon>Pseudomonadota</taxon>
        <taxon>Gammaproteobacteria</taxon>
        <taxon>Pseudomonadales</taxon>
        <taxon>Pseudomonadaceae</taxon>
        <taxon>Pseudomonas</taxon>
    </lineage>
</organism>
<keyword evidence="3" id="KW-1185">Reference proteome</keyword>
<evidence type="ECO:0000259" key="1">
    <source>
        <dbReference type="PROSITE" id="PS50404"/>
    </source>
</evidence>
<feature type="domain" description="GST N-terminal" evidence="1">
    <location>
        <begin position="1"/>
        <end position="77"/>
    </location>
</feature>
<accession>A0A2S9EJB7</accession>
<dbReference type="InterPro" id="IPR050983">
    <property type="entry name" value="GST_Omega/HSP26"/>
</dbReference>
<evidence type="ECO:0000313" key="2">
    <source>
        <dbReference type="EMBL" id="PRC15410.1"/>
    </source>
</evidence>
<dbReference type="Gene3D" id="1.20.1050.10">
    <property type="match status" value="1"/>
</dbReference>
<dbReference type="RefSeq" id="WP_105698003.1">
    <property type="nucleotide sequence ID" value="NZ_CP159260.1"/>
</dbReference>
<dbReference type="PANTHER" id="PTHR43968:SF6">
    <property type="entry name" value="GLUTATHIONE S-TRANSFERASE OMEGA"/>
    <property type="match status" value="1"/>
</dbReference>
<dbReference type="PROSITE" id="PS50404">
    <property type="entry name" value="GST_NTER"/>
    <property type="match status" value="1"/>
</dbReference>
<proteinExistence type="predicted"/>
<keyword evidence="2" id="KW-0808">Transferase</keyword>
<dbReference type="SUPFAM" id="SSF52833">
    <property type="entry name" value="Thioredoxin-like"/>
    <property type="match status" value="1"/>
</dbReference>
<evidence type="ECO:0000313" key="3">
    <source>
        <dbReference type="Proteomes" id="UP000238045"/>
    </source>
</evidence>
<dbReference type="Gene3D" id="3.40.30.10">
    <property type="entry name" value="Glutaredoxin"/>
    <property type="match status" value="1"/>
</dbReference>
<gene>
    <name evidence="2" type="ORF">CQZ99_18045</name>
</gene>
<dbReference type="Proteomes" id="UP000238045">
    <property type="component" value="Unassembled WGS sequence"/>
</dbReference>
<dbReference type="Pfam" id="PF13417">
    <property type="entry name" value="GST_N_3"/>
    <property type="match status" value="1"/>
</dbReference>
<comment type="caution">
    <text evidence="2">The sequence shown here is derived from an EMBL/GenBank/DDBJ whole genome shotgun (WGS) entry which is preliminary data.</text>
</comment>
<sequence>MKLFVSSTSPFARIVRILLQEKHIAHEQLMVDPWACPPALIEANPACKVPTLVTGDLSISNSLFIAQYLESAYPDRALPPVTAAELAQTALAFELIEAFASIIIGRRSRDDFDVSPVGLRRRETLIEGLQRLNSTAPVFDNDSTLRMVHIVVVVLVDALRFRFGDAEWVPDIARLDALARRLNQRPAFLTTRPLL</sequence>
<name>A0A2S9EJB7_9PSED</name>
<dbReference type="InterPro" id="IPR036249">
    <property type="entry name" value="Thioredoxin-like_sf"/>
</dbReference>
<dbReference type="PANTHER" id="PTHR43968">
    <property type="match status" value="1"/>
</dbReference>
<dbReference type="InterPro" id="IPR004045">
    <property type="entry name" value="Glutathione_S-Trfase_N"/>
</dbReference>
<protein>
    <submittedName>
        <fullName evidence="2">Glutathione S-transferase</fullName>
    </submittedName>
</protein>